<dbReference type="PIRSF" id="PIRSF007663">
    <property type="entry name" value="UCP007663"/>
    <property type="match status" value="1"/>
</dbReference>
<evidence type="ECO:0000259" key="3">
    <source>
        <dbReference type="Pfam" id="PF22124"/>
    </source>
</evidence>
<reference evidence="4 5" key="1">
    <citation type="submission" date="2018-01" db="EMBL/GenBank/DDBJ databases">
        <title>Arthrobacter sp. nov., from glaciers in China.</title>
        <authorList>
            <person name="Liu Q."/>
            <person name="Xin Y.-H."/>
        </authorList>
    </citation>
    <scope>NUCLEOTIDE SEQUENCE [LARGE SCALE GENOMIC DNA]</scope>
    <source>
        <strain evidence="4 5">HLT2-12-2</strain>
    </source>
</reference>
<protein>
    <submittedName>
        <fullName evidence="4">Uncharacterized protein</fullName>
    </submittedName>
</protein>
<dbReference type="PANTHER" id="PTHR31084">
    <property type="entry name" value="ALPHA-L-FUCOSIDASE 2"/>
    <property type="match status" value="1"/>
</dbReference>
<dbReference type="EMBL" id="PPXC01000004">
    <property type="protein sequence ID" value="POH74328.1"/>
    <property type="molecule type" value="Genomic_DNA"/>
</dbReference>
<dbReference type="Pfam" id="PF14498">
    <property type="entry name" value="Glyco_hyd_65N_2"/>
    <property type="match status" value="1"/>
</dbReference>
<feature type="domain" description="Glycosyl hydrolase family 95 N-terminal" evidence="1">
    <location>
        <begin position="26"/>
        <end position="288"/>
    </location>
</feature>
<accession>A0A2S3ZYP5</accession>
<evidence type="ECO:0000259" key="1">
    <source>
        <dbReference type="Pfam" id="PF14498"/>
    </source>
</evidence>
<sequence>MTQPCPAGELLTDLTSASRTSDAHTLWFDTPAQEFTRALPLGNGQLGAMCYGGTRQARIQLNDATAWSGSPGSEAANGPTLVDGPGVVARAREALDAGEHAAAELELATLTTAHTQSYLPFAELLLDLDFGDPASLETPLHYRRALDLRSAVHEHSYTVAGRTITEQVYVSAAHQVLVLELRVAGGRLPRVTAALSSPLRVEKSTVQPGSLGLQLRLPTDVAPSHANPPTGVQYDQPGRESLRGAVVAHWQHDGTDLDQDYGTHDGGVLAAAGVSRLRIVLSTGTTFVGSAQALNTDQAAPLKLATARVQSASARASNELLDAHIGAHRELYDRAELVLGQPAGDPEHPLNLRLRQSPSDPALAALLFNYGRYLLISSSRPGTLAGNLQGIWNESMQPPWSSNYTININTQMNYWAAEGANLAPCHEPLFDLLDALSVAGRHTASTVYGLDGWVAHHNSDAWAFTSPVAGDAAWSFWPMGGAWLATHLWEHVRHGGGSEFAAERAWPVIKGASEFALGWLVPQLDGTLGTCPSTSPENHFLTADGVMAGASHSSTADITIIGRLLRAALELAPAGEPLVADIRDALERLPAIVLAADGTVQEWAQPFGQPEPTHRHVSHLYFAYPGETELTPTLAHAVARTLDARGDDSTGWSLAWKLALRARLRDTEAVERLLVLMFRTAGEQHNPHAGGLYPNMFAAHPPFQIDGNFGFVAAVLECLVQSHGGSIDLLPAMPTVWPDGTARGLVVRPGLELDLAWHSPTGTPALRSARLRARTQQTAGAVTLRWGGRSAVVHVSEKDWTALGPADFLDAPYSNGS</sequence>
<dbReference type="InterPro" id="IPR049053">
    <property type="entry name" value="AFCA-like_C"/>
</dbReference>
<gene>
    <name evidence="4" type="ORF">CVS27_07140</name>
</gene>
<dbReference type="GO" id="GO:0004560">
    <property type="term" value="F:alpha-L-fucosidase activity"/>
    <property type="evidence" value="ECO:0007669"/>
    <property type="project" value="InterPro"/>
</dbReference>
<keyword evidence="5" id="KW-1185">Reference proteome</keyword>
<comment type="caution">
    <text evidence="4">The sequence shown here is derived from an EMBL/GenBank/DDBJ whole genome shotgun (WGS) entry which is preliminary data.</text>
</comment>
<organism evidence="4 5">
    <name type="scientific">Arthrobacter glacialis</name>
    <dbReference type="NCBI Taxonomy" id="1664"/>
    <lineage>
        <taxon>Bacteria</taxon>
        <taxon>Bacillati</taxon>
        <taxon>Actinomycetota</taxon>
        <taxon>Actinomycetes</taxon>
        <taxon>Micrococcales</taxon>
        <taxon>Micrococcaceae</taxon>
        <taxon>Arthrobacter</taxon>
    </lineage>
</organism>
<dbReference type="Pfam" id="PF21307">
    <property type="entry name" value="Glyco_hydro_95_C"/>
    <property type="match status" value="1"/>
</dbReference>
<dbReference type="InterPro" id="IPR008928">
    <property type="entry name" value="6-hairpin_glycosidase_sf"/>
</dbReference>
<evidence type="ECO:0000313" key="4">
    <source>
        <dbReference type="EMBL" id="POH74328.1"/>
    </source>
</evidence>
<dbReference type="PANTHER" id="PTHR31084:SF0">
    <property type="entry name" value="ALPHA-L-FUCOSIDASE 2"/>
    <property type="match status" value="1"/>
</dbReference>
<proteinExistence type="predicted"/>
<dbReference type="AlphaFoldDB" id="A0A2S3ZYP5"/>
<dbReference type="InterPro" id="IPR012341">
    <property type="entry name" value="6hp_glycosidase-like_sf"/>
</dbReference>
<feature type="domain" description="Glycosyl hydrolase family 95 catalytic" evidence="3">
    <location>
        <begin position="318"/>
        <end position="719"/>
    </location>
</feature>
<dbReference type="Gene3D" id="1.50.10.10">
    <property type="match status" value="1"/>
</dbReference>
<dbReference type="GO" id="GO:0005975">
    <property type="term" value="P:carbohydrate metabolic process"/>
    <property type="evidence" value="ECO:0007669"/>
    <property type="project" value="InterPro"/>
</dbReference>
<dbReference type="InterPro" id="IPR016518">
    <property type="entry name" value="Alpha-L-fucosidase"/>
</dbReference>
<feature type="domain" description="Alpha fucosidase A-like C-terminal" evidence="2">
    <location>
        <begin position="721"/>
        <end position="777"/>
    </location>
</feature>
<evidence type="ECO:0000259" key="2">
    <source>
        <dbReference type="Pfam" id="PF21307"/>
    </source>
</evidence>
<dbReference type="InterPro" id="IPR027414">
    <property type="entry name" value="GH95_N_dom"/>
</dbReference>
<dbReference type="RefSeq" id="WP_103465036.1">
    <property type="nucleotide sequence ID" value="NZ_PPXC01000004.1"/>
</dbReference>
<dbReference type="Proteomes" id="UP000237061">
    <property type="component" value="Unassembled WGS sequence"/>
</dbReference>
<dbReference type="InterPro" id="IPR054363">
    <property type="entry name" value="GH95_cat"/>
</dbReference>
<evidence type="ECO:0000313" key="5">
    <source>
        <dbReference type="Proteomes" id="UP000237061"/>
    </source>
</evidence>
<name>A0A2S3ZYP5_ARTGL</name>
<dbReference type="Pfam" id="PF22124">
    <property type="entry name" value="Glyco_hydro_95_cat"/>
    <property type="match status" value="1"/>
</dbReference>
<dbReference type="SUPFAM" id="SSF48208">
    <property type="entry name" value="Six-hairpin glycosidases"/>
    <property type="match status" value="1"/>
</dbReference>